<organism evidence="1 2">
    <name type="scientific">Paraburkholderia agricolaris</name>
    <dbReference type="NCBI Taxonomy" id="2152888"/>
    <lineage>
        <taxon>Bacteria</taxon>
        <taxon>Pseudomonadati</taxon>
        <taxon>Pseudomonadota</taxon>
        <taxon>Betaproteobacteria</taxon>
        <taxon>Burkholderiales</taxon>
        <taxon>Burkholderiaceae</taxon>
        <taxon>Paraburkholderia</taxon>
    </lineage>
</organism>
<evidence type="ECO:0000313" key="2">
    <source>
        <dbReference type="Proteomes" id="UP001629249"/>
    </source>
</evidence>
<dbReference type="Proteomes" id="UP001629249">
    <property type="component" value="Unassembled WGS sequence"/>
</dbReference>
<gene>
    <name evidence="1" type="ORF">PQR66_13790</name>
</gene>
<dbReference type="EMBL" id="JAQQFN010000009">
    <property type="protein sequence ID" value="MFL9884111.1"/>
    <property type="molecule type" value="Genomic_DNA"/>
</dbReference>
<keyword evidence="2" id="KW-1185">Reference proteome</keyword>
<sequence length="82" mass="9440">MNMPTQIRGKMSRTVQNHDELCARDRALLVDALEALLRERLRAVETIRDVGSDRTRGAFIHDDFGVADILRLARMLDRHARL</sequence>
<protein>
    <recommendedName>
        <fullName evidence="3">Chorismate mutase</fullName>
    </recommendedName>
</protein>
<reference evidence="1 2" key="1">
    <citation type="journal article" date="2024" name="Chem. Sci.">
        <title>Discovery of megapolipeptins by genome mining of a Burkholderiales bacteria collection.</title>
        <authorList>
            <person name="Paulo B.S."/>
            <person name="Recchia M.J.J."/>
            <person name="Lee S."/>
            <person name="Fergusson C.H."/>
            <person name="Romanowski S.B."/>
            <person name="Hernandez A."/>
            <person name="Krull N."/>
            <person name="Liu D.Y."/>
            <person name="Cavanagh H."/>
            <person name="Bos A."/>
            <person name="Gray C.A."/>
            <person name="Murphy B.T."/>
            <person name="Linington R.G."/>
            <person name="Eustaquio A.S."/>
        </authorList>
    </citation>
    <scope>NUCLEOTIDE SEQUENCE [LARGE SCALE GENOMIC DNA]</scope>
    <source>
        <strain evidence="1 2">RL16-012-BIC-B</strain>
    </source>
</reference>
<evidence type="ECO:0008006" key="3">
    <source>
        <dbReference type="Google" id="ProtNLM"/>
    </source>
</evidence>
<accession>A0ABW8ZM92</accession>
<comment type="caution">
    <text evidence="1">The sequence shown here is derived from an EMBL/GenBank/DDBJ whole genome shotgun (WGS) entry which is preliminary data.</text>
</comment>
<proteinExistence type="predicted"/>
<dbReference type="RefSeq" id="WP_153139137.1">
    <property type="nucleotide sequence ID" value="NZ_JAQQFH010000007.1"/>
</dbReference>
<name>A0ABW8ZM92_9BURK</name>
<evidence type="ECO:0000313" key="1">
    <source>
        <dbReference type="EMBL" id="MFL9884111.1"/>
    </source>
</evidence>